<dbReference type="AlphaFoldDB" id="A0A1G6KQ83"/>
<evidence type="ECO:0000313" key="2">
    <source>
        <dbReference type="Proteomes" id="UP000199501"/>
    </source>
</evidence>
<dbReference type="EMBL" id="FMZZ01000001">
    <property type="protein sequence ID" value="SDC33067.1"/>
    <property type="molecule type" value="Genomic_DNA"/>
</dbReference>
<keyword evidence="2" id="KW-1185">Reference proteome</keyword>
<dbReference type="STRING" id="1271860.SAMN05216174_1011034"/>
<organism evidence="1 2">
    <name type="scientific">Actinokineospora iranica</name>
    <dbReference type="NCBI Taxonomy" id="1271860"/>
    <lineage>
        <taxon>Bacteria</taxon>
        <taxon>Bacillati</taxon>
        <taxon>Actinomycetota</taxon>
        <taxon>Actinomycetes</taxon>
        <taxon>Pseudonocardiales</taxon>
        <taxon>Pseudonocardiaceae</taxon>
        <taxon>Actinokineospora</taxon>
    </lineage>
</organism>
<protein>
    <recommendedName>
        <fullName evidence="3">Transposase</fullName>
    </recommendedName>
</protein>
<sequence length="86" mass="10044">MVNKRLRPKALLALVRKVARQNQRTVVAEPGRGKESHRLYRLLDQDGLEIGRFAMPDHARALSWTVLRSIENAFAQEFGERWMEEK</sequence>
<accession>A0A1G6KQ83</accession>
<reference evidence="2" key="1">
    <citation type="submission" date="2016-10" db="EMBL/GenBank/DDBJ databases">
        <authorList>
            <person name="Varghese N."/>
            <person name="Submissions S."/>
        </authorList>
    </citation>
    <scope>NUCLEOTIDE SEQUENCE [LARGE SCALE GENOMIC DNA]</scope>
    <source>
        <strain evidence="2">IBRC-M 10403</strain>
    </source>
</reference>
<name>A0A1G6KQ83_9PSEU</name>
<evidence type="ECO:0000313" key="1">
    <source>
        <dbReference type="EMBL" id="SDC33067.1"/>
    </source>
</evidence>
<dbReference type="OrthoDB" id="5148416at2"/>
<proteinExistence type="predicted"/>
<gene>
    <name evidence="1" type="ORF">SAMN05216174_1011034</name>
</gene>
<evidence type="ECO:0008006" key="3">
    <source>
        <dbReference type="Google" id="ProtNLM"/>
    </source>
</evidence>
<dbReference type="Proteomes" id="UP000199501">
    <property type="component" value="Unassembled WGS sequence"/>
</dbReference>